<dbReference type="Proteomes" id="UP000008141">
    <property type="component" value="Unassembled WGS sequence"/>
</dbReference>
<name>E1Z949_CHLVA</name>
<dbReference type="PANTHER" id="PTHR21422">
    <property type="entry name" value="RAB3 GTPASE-ACTIVATING PROTEIN CATALYTIC SUBUNIT"/>
    <property type="match status" value="1"/>
</dbReference>
<proteinExistence type="predicted"/>
<dbReference type="GO" id="GO:0005096">
    <property type="term" value="F:GTPase activator activity"/>
    <property type="evidence" value="ECO:0007669"/>
    <property type="project" value="InterPro"/>
</dbReference>
<evidence type="ECO:0000313" key="3">
    <source>
        <dbReference type="Proteomes" id="UP000008141"/>
    </source>
</evidence>
<feature type="region of interest" description="Disordered" evidence="1">
    <location>
        <begin position="92"/>
        <end position="112"/>
    </location>
</feature>
<dbReference type="InParanoid" id="E1Z949"/>
<evidence type="ECO:0000313" key="2">
    <source>
        <dbReference type="EMBL" id="EFN57717.1"/>
    </source>
</evidence>
<feature type="compositionally biased region" description="Low complexity" evidence="1">
    <location>
        <begin position="96"/>
        <end position="106"/>
    </location>
</feature>
<dbReference type="RefSeq" id="XP_005849819.1">
    <property type="nucleotide sequence ID" value="XM_005849757.1"/>
</dbReference>
<gene>
    <name evidence="2" type="ORF">CHLNCDRAFT_142945</name>
</gene>
<dbReference type="InterPro" id="IPR045700">
    <property type="entry name" value="Rab3GAP1"/>
</dbReference>
<organism evidence="3">
    <name type="scientific">Chlorella variabilis</name>
    <name type="common">Green alga</name>
    <dbReference type="NCBI Taxonomy" id="554065"/>
    <lineage>
        <taxon>Eukaryota</taxon>
        <taxon>Viridiplantae</taxon>
        <taxon>Chlorophyta</taxon>
        <taxon>core chlorophytes</taxon>
        <taxon>Trebouxiophyceae</taxon>
        <taxon>Chlorellales</taxon>
        <taxon>Chlorellaceae</taxon>
        <taxon>Chlorella clade</taxon>
        <taxon>Chlorella</taxon>
    </lineage>
</organism>
<evidence type="ECO:0000256" key="1">
    <source>
        <dbReference type="SAM" id="MobiDB-lite"/>
    </source>
</evidence>
<sequence>MRAAAQRPLHDAELEGERVLHFLETLPPSVLFAELLSVGFSAAVQLLGVVGPAAELPVVRRQLECLVAAAGPAMARGVAAVGIDCSVDLQRPSGQDGTVDSSSASDVDIDGSDGPLQRLPSWVPILYGSGLSSSSFRRLLLLLGCTEHVVVAAQSLLLRLGHPFPQQPELVQPHGQEHASVASGFAVIATQALIAAALNEPEQQPVNASIQQQQQSQGASGGAVAVAAAIDLCATHRREVDALLTHPLDWQDSESSSDGESGSSSSTSNKQWPVPFQREWLLEVHGSGSRRGGPAGGDDIATRSAVLQRMYVKALHSEVRIATAVSCEPAVP</sequence>
<dbReference type="OrthoDB" id="17346at2759"/>
<reference evidence="2 3" key="1">
    <citation type="journal article" date="2010" name="Plant Cell">
        <title>The Chlorella variabilis NC64A genome reveals adaptation to photosymbiosis, coevolution with viruses, and cryptic sex.</title>
        <authorList>
            <person name="Blanc G."/>
            <person name="Duncan G."/>
            <person name="Agarkova I."/>
            <person name="Borodovsky M."/>
            <person name="Gurnon J."/>
            <person name="Kuo A."/>
            <person name="Lindquist E."/>
            <person name="Lucas S."/>
            <person name="Pangilinan J."/>
            <person name="Polle J."/>
            <person name="Salamov A."/>
            <person name="Terry A."/>
            <person name="Yamada T."/>
            <person name="Dunigan D.D."/>
            <person name="Grigoriev I.V."/>
            <person name="Claverie J.M."/>
            <person name="Van Etten J.L."/>
        </authorList>
    </citation>
    <scope>NUCLEOTIDE SEQUENCE [LARGE SCALE GENOMIC DNA]</scope>
    <source>
        <strain evidence="2 3">NC64A</strain>
    </source>
</reference>
<protein>
    <submittedName>
        <fullName evidence="2">Expressed protein</fullName>
    </submittedName>
</protein>
<keyword evidence="3" id="KW-1185">Reference proteome</keyword>
<dbReference type="GeneID" id="17357265"/>
<dbReference type="AlphaFoldDB" id="E1Z949"/>
<dbReference type="KEGG" id="cvr:CHLNCDRAFT_142945"/>
<accession>E1Z949</accession>
<dbReference type="EMBL" id="GL433839">
    <property type="protein sequence ID" value="EFN57717.1"/>
    <property type="molecule type" value="Genomic_DNA"/>
</dbReference>
<dbReference type="PANTHER" id="PTHR21422:SF9">
    <property type="entry name" value="RAB3 GTPASE-ACTIVATING PROTEIN CATALYTIC SUBUNIT"/>
    <property type="match status" value="1"/>
</dbReference>
<feature type="region of interest" description="Disordered" evidence="1">
    <location>
        <begin position="246"/>
        <end position="272"/>
    </location>
</feature>